<evidence type="ECO:0000256" key="1">
    <source>
        <dbReference type="SAM" id="Phobius"/>
    </source>
</evidence>
<dbReference type="EMBL" id="SJST01000002">
    <property type="protein sequence ID" value="TCD15422.1"/>
    <property type="molecule type" value="Genomic_DNA"/>
</dbReference>
<evidence type="ECO:0000313" key="3">
    <source>
        <dbReference type="Proteomes" id="UP000291301"/>
    </source>
</evidence>
<keyword evidence="3" id="KW-1185">Reference proteome</keyword>
<keyword evidence="1" id="KW-1133">Transmembrane helix</keyword>
<name>A0A4R0PD57_9HYPH</name>
<protein>
    <submittedName>
        <fullName evidence="2">Uncharacterized protein</fullName>
    </submittedName>
</protein>
<organism evidence="2 3">
    <name type="scientific">Oricola cellulosilytica</name>
    <dbReference type="NCBI Taxonomy" id="1429082"/>
    <lineage>
        <taxon>Bacteria</taxon>
        <taxon>Pseudomonadati</taxon>
        <taxon>Pseudomonadota</taxon>
        <taxon>Alphaproteobacteria</taxon>
        <taxon>Hyphomicrobiales</taxon>
        <taxon>Ahrensiaceae</taxon>
        <taxon>Oricola</taxon>
    </lineage>
</organism>
<evidence type="ECO:0000313" key="2">
    <source>
        <dbReference type="EMBL" id="TCD15422.1"/>
    </source>
</evidence>
<sequence>MSKPNVNADADAPLDPAMERVRRRLARLLVISIGTMMIGLMAVLGAIVYKAGGSGRSGDTVREALIMPEGFAVTDIAVSDNRILFYGTTAGGETRVVIYDATSAALVADHLVK</sequence>
<comment type="caution">
    <text evidence="2">The sequence shown here is derived from an EMBL/GenBank/DDBJ whole genome shotgun (WGS) entry which is preliminary data.</text>
</comment>
<reference evidence="2 3" key="1">
    <citation type="journal article" date="2015" name="Antonie Van Leeuwenhoek">
        <title>Oricola cellulosilytica gen. nov., sp. nov., a cellulose-degrading bacterium of the family Phyllobacteriaceae isolated from surface seashore water, and emended descriptions of Mesorhizobium loti and Phyllobacterium myrsinacearum.</title>
        <authorList>
            <person name="Hameed A."/>
            <person name="Shahina M."/>
            <person name="Lai W.A."/>
            <person name="Lin S.Y."/>
            <person name="Young L.S."/>
            <person name="Liu Y.C."/>
            <person name="Hsu Y.H."/>
            <person name="Young C.C."/>
        </authorList>
    </citation>
    <scope>NUCLEOTIDE SEQUENCE [LARGE SCALE GENOMIC DNA]</scope>
    <source>
        <strain evidence="2 3">KCTC 52183</strain>
    </source>
</reference>
<dbReference type="OrthoDB" id="7869382at2"/>
<gene>
    <name evidence="2" type="ORF">E0D97_07790</name>
</gene>
<accession>A0A4R0PD57</accession>
<dbReference type="AlphaFoldDB" id="A0A4R0PD57"/>
<feature type="transmembrane region" description="Helical" evidence="1">
    <location>
        <begin position="28"/>
        <end position="49"/>
    </location>
</feature>
<proteinExistence type="predicted"/>
<keyword evidence="1" id="KW-0472">Membrane</keyword>
<dbReference type="Proteomes" id="UP000291301">
    <property type="component" value="Unassembled WGS sequence"/>
</dbReference>
<keyword evidence="1" id="KW-0812">Transmembrane</keyword>
<dbReference type="RefSeq" id="WP_131567486.1">
    <property type="nucleotide sequence ID" value="NZ_JAINFK010000004.1"/>
</dbReference>